<dbReference type="Gene3D" id="3.40.50.720">
    <property type="entry name" value="NAD(P)-binding Rossmann-like Domain"/>
    <property type="match status" value="1"/>
</dbReference>
<organism evidence="1 2">
    <name type="scientific">Anoxybacillus andreesenii</name>
    <dbReference type="NCBI Taxonomy" id="1325932"/>
    <lineage>
        <taxon>Bacteria</taxon>
        <taxon>Bacillati</taxon>
        <taxon>Bacillota</taxon>
        <taxon>Bacilli</taxon>
        <taxon>Bacillales</taxon>
        <taxon>Anoxybacillaceae</taxon>
        <taxon>Anoxybacillus</taxon>
    </lineage>
</organism>
<reference evidence="1 2" key="1">
    <citation type="submission" date="2023-07" db="EMBL/GenBank/DDBJ databases">
        <title>Genomic Encyclopedia of Type Strains, Phase IV (KMG-IV): sequencing the most valuable type-strain genomes for metagenomic binning, comparative biology and taxonomic classification.</title>
        <authorList>
            <person name="Goeker M."/>
        </authorList>
    </citation>
    <scope>NUCLEOTIDE SEQUENCE [LARGE SCALE GENOMIC DNA]</scope>
    <source>
        <strain evidence="1 2">DSM 23948</strain>
    </source>
</reference>
<sequence>MKHPNLLEVICDFERLEEVEQYLKADDVFCTLGTTIKKAKTKEAMYRIDVEYPIAIAKMAREKGAKQFLIVSSMNANKESRLWYPRMKGELEEKLKGIPYEAMLIFQPSLLLGDRSEFRLFESIGIWIVRGLGRIFGNELRSRMGIEAKTVATAMFLVAQREHKGFHVYSTRQMEDIRKSFDI</sequence>
<accession>A0ABT9V1B1</accession>
<dbReference type="SUPFAM" id="SSF51735">
    <property type="entry name" value="NAD(P)-binding Rossmann-fold domains"/>
    <property type="match status" value="1"/>
</dbReference>
<keyword evidence="2" id="KW-1185">Reference proteome</keyword>
<name>A0ABT9V1B1_9BACL</name>
<protein>
    <recommendedName>
        <fullName evidence="3">NAD(P)-binding domain-containing protein</fullName>
    </recommendedName>
</protein>
<dbReference type="PANTHER" id="PTHR14097:SF7">
    <property type="entry name" value="OXIDOREDUCTASE HTATIP2"/>
    <property type="match status" value="1"/>
</dbReference>
<dbReference type="Proteomes" id="UP001231362">
    <property type="component" value="Unassembled WGS sequence"/>
</dbReference>
<gene>
    <name evidence="1" type="ORF">J2S07_001040</name>
</gene>
<evidence type="ECO:0000313" key="1">
    <source>
        <dbReference type="EMBL" id="MDQ0154736.1"/>
    </source>
</evidence>
<dbReference type="PANTHER" id="PTHR14097">
    <property type="entry name" value="OXIDOREDUCTASE HTATIP2"/>
    <property type="match status" value="1"/>
</dbReference>
<dbReference type="InterPro" id="IPR036291">
    <property type="entry name" value="NAD(P)-bd_dom_sf"/>
</dbReference>
<evidence type="ECO:0000313" key="2">
    <source>
        <dbReference type="Proteomes" id="UP001231362"/>
    </source>
</evidence>
<dbReference type="EMBL" id="JAUSTU010000003">
    <property type="protein sequence ID" value="MDQ0154736.1"/>
    <property type="molecule type" value="Genomic_DNA"/>
</dbReference>
<proteinExistence type="predicted"/>
<evidence type="ECO:0008006" key="3">
    <source>
        <dbReference type="Google" id="ProtNLM"/>
    </source>
</evidence>
<comment type="caution">
    <text evidence="1">The sequence shown here is derived from an EMBL/GenBank/DDBJ whole genome shotgun (WGS) entry which is preliminary data.</text>
</comment>